<dbReference type="InterPro" id="IPR029071">
    <property type="entry name" value="Ubiquitin-like_domsf"/>
</dbReference>
<organism evidence="3 4">
    <name type="scientific">Heterostelium pallidum (strain ATCC 26659 / Pp 5 / PN500)</name>
    <name type="common">Cellular slime mold</name>
    <name type="synonym">Polysphondylium pallidum</name>
    <dbReference type="NCBI Taxonomy" id="670386"/>
    <lineage>
        <taxon>Eukaryota</taxon>
        <taxon>Amoebozoa</taxon>
        <taxon>Evosea</taxon>
        <taxon>Eumycetozoa</taxon>
        <taxon>Dictyostelia</taxon>
        <taxon>Acytosteliales</taxon>
        <taxon>Acytosteliaceae</taxon>
        <taxon>Heterostelium</taxon>
    </lineage>
</organism>
<evidence type="ECO:0000256" key="1">
    <source>
        <dbReference type="SAM" id="MobiDB-lite"/>
    </source>
</evidence>
<proteinExistence type="predicted"/>
<dbReference type="RefSeq" id="XP_020429286.1">
    <property type="nucleotide sequence ID" value="XM_020583099.1"/>
</dbReference>
<feature type="region of interest" description="Disordered" evidence="1">
    <location>
        <begin position="55"/>
        <end position="90"/>
    </location>
</feature>
<dbReference type="PANTHER" id="PTHR23322">
    <property type="entry name" value="FAS-ASSOCIATED PROTEIN"/>
    <property type="match status" value="1"/>
</dbReference>
<dbReference type="AlphaFoldDB" id="D3BME5"/>
<evidence type="ECO:0000313" key="3">
    <source>
        <dbReference type="EMBL" id="EFA77157.1"/>
    </source>
</evidence>
<dbReference type="PANTHER" id="PTHR23322:SF1">
    <property type="entry name" value="FAS-ASSOCIATED FACTOR 2"/>
    <property type="match status" value="1"/>
</dbReference>
<feature type="domain" description="UBX" evidence="2">
    <location>
        <begin position="168"/>
        <end position="243"/>
    </location>
</feature>
<dbReference type="STRING" id="670386.D3BME5"/>
<dbReference type="EMBL" id="ADBJ01000043">
    <property type="protein sequence ID" value="EFA77157.1"/>
    <property type="molecule type" value="Genomic_DNA"/>
</dbReference>
<gene>
    <name evidence="3" type="ORF">PPL_12365</name>
</gene>
<dbReference type="PROSITE" id="PS50033">
    <property type="entry name" value="UBX"/>
    <property type="match status" value="1"/>
</dbReference>
<dbReference type="InterPro" id="IPR001012">
    <property type="entry name" value="UBX_dom"/>
</dbReference>
<comment type="caution">
    <text evidence="3">The sequence shown here is derived from an EMBL/GenBank/DDBJ whole genome shotgun (WGS) entry which is preliminary data.</text>
</comment>
<accession>D3BME5</accession>
<sequence length="246" mass="28846">MKEEREKVAVSKQDVQEVYTSQQNILNYRKKLEKRLEDLKYNLELHESPAYRLSSITTDEGNNDPNVGRIVGEVDDASSSSSSTTVHKDERIQEIVEEMESTRDSIARLIREQDLEYEEFLKMDVQREKERQLKKQAELDRIAQKKQRAQWLRDNLKAEPSTDEKNNNNFAITNILIRLPSGAALKRRFRTSDVIQDILDFIDSQQLIDKDYYIVTNHPKQSYNQPTMTLNDAQLYPSITLYVMEQ</sequence>
<dbReference type="GeneID" id="31367832"/>
<dbReference type="Pfam" id="PF00789">
    <property type="entry name" value="UBX"/>
    <property type="match status" value="1"/>
</dbReference>
<name>D3BME5_HETP5</name>
<dbReference type="SUPFAM" id="SSF54236">
    <property type="entry name" value="Ubiquitin-like"/>
    <property type="match status" value="1"/>
</dbReference>
<evidence type="ECO:0000259" key="2">
    <source>
        <dbReference type="PROSITE" id="PS50033"/>
    </source>
</evidence>
<dbReference type="GO" id="GO:0005783">
    <property type="term" value="C:endoplasmic reticulum"/>
    <property type="evidence" value="ECO:0007669"/>
    <property type="project" value="TreeGrafter"/>
</dbReference>
<dbReference type="Gene3D" id="3.10.20.90">
    <property type="entry name" value="Phosphatidylinositol 3-kinase Catalytic Subunit, Chain A, domain 1"/>
    <property type="match status" value="1"/>
</dbReference>
<reference evidence="3 4" key="1">
    <citation type="journal article" date="2011" name="Genome Res.">
        <title>Phylogeny-wide analysis of social amoeba genomes highlights ancient origins for complex intercellular communication.</title>
        <authorList>
            <person name="Heidel A.J."/>
            <person name="Lawal H.M."/>
            <person name="Felder M."/>
            <person name="Schilde C."/>
            <person name="Helps N.R."/>
            <person name="Tunggal B."/>
            <person name="Rivero F."/>
            <person name="John U."/>
            <person name="Schleicher M."/>
            <person name="Eichinger L."/>
            <person name="Platzer M."/>
            <person name="Noegel A.A."/>
            <person name="Schaap P."/>
            <person name="Gloeckner G."/>
        </authorList>
    </citation>
    <scope>NUCLEOTIDE SEQUENCE [LARGE SCALE GENOMIC DNA]</scope>
    <source>
        <strain evidence="4">ATCC 26659 / Pp 5 / PN500</strain>
    </source>
</reference>
<dbReference type="Proteomes" id="UP000001396">
    <property type="component" value="Unassembled WGS sequence"/>
</dbReference>
<dbReference type="OMA" id="MQENHEL"/>
<dbReference type="SMART" id="SM00166">
    <property type="entry name" value="UBX"/>
    <property type="match status" value="1"/>
</dbReference>
<dbReference type="GO" id="GO:0036503">
    <property type="term" value="P:ERAD pathway"/>
    <property type="evidence" value="ECO:0007669"/>
    <property type="project" value="TreeGrafter"/>
</dbReference>
<evidence type="ECO:0000313" key="4">
    <source>
        <dbReference type="Proteomes" id="UP000001396"/>
    </source>
</evidence>
<dbReference type="GO" id="GO:0043130">
    <property type="term" value="F:ubiquitin binding"/>
    <property type="evidence" value="ECO:0007669"/>
    <property type="project" value="TreeGrafter"/>
</dbReference>
<feature type="compositionally biased region" description="Polar residues" evidence="1">
    <location>
        <begin position="55"/>
        <end position="65"/>
    </location>
</feature>
<protein>
    <submittedName>
        <fullName evidence="3">UAS domain-containing protein</fullName>
    </submittedName>
</protein>
<dbReference type="InParanoid" id="D3BME5"/>
<keyword evidence="4" id="KW-1185">Reference proteome</keyword>
<dbReference type="InterPro" id="IPR050730">
    <property type="entry name" value="UBX_domain-protein"/>
</dbReference>